<accession>A0ABU9J4H9</accession>
<evidence type="ECO:0000259" key="2">
    <source>
        <dbReference type="Pfam" id="PF13511"/>
    </source>
</evidence>
<dbReference type="InterPro" id="IPR025392">
    <property type="entry name" value="DUF4124"/>
</dbReference>
<protein>
    <submittedName>
        <fullName evidence="3">DUF4124 domain-containing protein</fullName>
    </submittedName>
</protein>
<gene>
    <name evidence="3" type="ORF">AAD027_17570</name>
</gene>
<dbReference type="Pfam" id="PF13511">
    <property type="entry name" value="DUF4124"/>
    <property type="match status" value="1"/>
</dbReference>
<dbReference type="EMBL" id="JBBWWT010000012">
    <property type="protein sequence ID" value="MEL1266167.1"/>
    <property type="molecule type" value="Genomic_DNA"/>
</dbReference>
<evidence type="ECO:0000313" key="3">
    <source>
        <dbReference type="EMBL" id="MEL1266167.1"/>
    </source>
</evidence>
<feature type="domain" description="DUF4124" evidence="2">
    <location>
        <begin position="44"/>
        <end position="81"/>
    </location>
</feature>
<dbReference type="RefSeq" id="WP_341727335.1">
    <property type="nucleotide sequence ID" value="NZ_JBBWWT010000012.1"/>
</dbReference>
<keyword evidence="4" id="KW-1185">Reference proteome</keyword>
<sequence>MRGWLAIVAGIALGGGAAWWLARESPQETERKQQRARQAAAAQARDARPSLYRWRDDAGVLQITDRPPKGREYERIEREAPAGIEVRGE</sequence>
<feature type="region of interest" description="Disordered" evidence="1">
    <location>
        <begin position="24"/>
        <end position="48"/>
    </location>
</feature>
<reference evidence="3 4" key="1">
    <citation type="submission" date="2024-04" db="EMBL/GenBank/DDBJ databases">
        <title>Draft genome sequence of Pseudoxanthomonas putridarboris WD12.</title>
        <authorList>
            <person name="Oh J."/>
        </authorList>
    </citation>
    <scope>NUCLEOTIDE SEQUENCE [LARGE SCALE GENOMIC DNA]</scope>
    <source>
        <strain evidence="3 4">WD12</strain>
    </source>
</reference>
<organism evidence="3 4">
    <name type="scientific">Pseudoxanthomonas putridarboris</name>
    <dbReference type="NCBI Taxonomy" id="752605"/>
    <lineage>
        <taxon>Bacteria</taxon>
        <taxon>Pseudomonadati</taxon>
        <taxon>Pseudomonadota</taxon>
        <taxon>Gammaproteobacteria</taxon>
        <taxon>Lysobacterales</taxon>
        <taxon>Lysobacteraceae</taxon>
        <taxon>Pseudoxanthomonas</taxon>
    </lineage>
</organism>
<name>A0ABU9J4H9_9GAMM</name>
<evidence type="ECO:0000313" key="4">
    <source>
        <dbReference type="Proteomes" id="UP001459204"/>
    </source>
</evidence>
<comment type="caution">
    <text evidence="3">The sequence shown here is derived from an EMBL/GenBank/DDBJ whole genome shotgun (WGS) entry which is preliminary data.</text>
</comment>
<dbReference type="Proteomes" id="UP001459204">
    <property type="component" value="Unassembled WGS sequence"/>
</dbReference>
<evidence type="ECO:0000256" key="1">
    <source>
        <dbReference type="SAM" id="MobiDB-lite"/>
    </source>
</evidence>
<proteinExistence type="predicted"/>